<feature type="region of interest" description="Disordered" evidence="1">
    <location>
        <begin position="80"/>
        <end position="126"/>
    </location>
</feature>
<evidence type="ECO:0000256" key="1">
    <source>
        <dbReference type="SAM" id="MobiDB-lite"/>
    </source>
</evidence>
<protein>
    <submittedName>
        <fullName evidence="2">Uncharacterized protein</fullName>
    </submittedName>
</protein>
<proteinExistence type="predicted"/>
<dbReference type="Proteomes" id="UP000053144">
    <property type="component" value="Unassembled WGS sequence"/>
</dbReference>
<name>A0A0L9THL8_PHAAN</name>
<dbReference type="EMBL" id="KQ258560">
    <property type="protein sequence ID" value="KOM30040.1"/>
    <property type="molecule type" value="Genomic_DNA"/>
</dbReference>
<feature type="compositionally biased region" description="Low complexity" evidence="1">
    <location>
        <begin position="90"/>
        <end position="103"/>
    </location>
</feature>
<feature type="region of interest" description="Disordered" evidence="1">
    <location>
        <begin position="1"/>
        <end position="41"/>
    </location>
</feature>
<dbReference type="AlphaFoldDB" id="A0A0L9THL8"/>
<evidence type="ECO:0000313" key="2">
    <source>
        <dbReference type="EMBL" id="KOM30040.1"/>
    </source>
</evidence>
<accession>A0A0L9THL8</accession>
<sequence length="126" mass="13769">MSSPSKACSRGTSSISAHIQVNDHCKRKPYPSKTQHRSKAMAGHALVVASTALQSHCQWVSPYYTHEWFQTTTSRIATGFTRQIHKERAAPSSHSHSAPARTASDSDSEHPLKGLAMRDSSHSESA</sequence>
<reference evidence="3" key="1">
    <citation type="journal article" date="2015" name="Proc. Natl. Acad. Sci. U.S.A.">
        <title>Genome sequencing of adzuki bean (Vigna angularis) provides insight into high starch and low fat accumulation and domestication.</title>
        <authorList>
            <person name="Yang K."/>
            <person name="Tian Z."/>
            <person name="Chen C."/>
            <person name="Luo L."/>
            <person name="Zhao B."/>
            <person name="Wang Z."/>
            <person name="Yu L."/>
            <person name="Li Y."/>
            <person name="Sun Y."/>
            <person name="Li W."/>
            <person name="Chen Y."/>
            <person name="Li Y."/>
            <person name="Zhang Y."/>
            <person name="Ai D."/>
            <person name="Zhao J."/>
            <person name="Shang C."/>
            <person name="Ma Y."/>
            <person name="Wu B."/>
            <person name="Wang M."/>
            <person name="Gao L."/>
            <person name="Sun D."/>
            <person name="Zhang P."/>
            <person name="Guo F."/>
            <person name="Wang W."/>
            <person name="Li Y."/>
            <person name="Wang J."/>
            <person name="Varshney R.K."/>
            <person name="Wang J."/>
            <person name="Ling H.Q."/>
            <person name="Wan P."/>
        </authorList>
    </citation>
    <scope>NUCLEOTIDE SEQUENCE</scope>
    <source>
        <strain evidence="3">cv. Jingnong 6</strain>
    </source>
</reference>
<gene>
    <name evidence="2" type="ORF">LR48_Vigan846s000400</name>
</gene>
<feature type="compositionally biased region" description="Polar residues" evidence="1">
    <location>
        <begin position="1"/>
        <end position="19"/>
    </location>
</feature>
<dbReference type="Gramene" id="KOM30040">
    <property type="protein sequence ID" value="KOM30040"/>
    <property type="gene ID" value="LR48_Vigan846s000400"/>
</dbReference>
<feature type="compositionally biased region" description="Basic residues" evidence="1">
    <location>
        <begin position="25"/>
        <end position="39"/>
    </location>
</feature>
<evidence type="ECO:0000313" key="3">
    <source>
        <dbReference type="Proteomes" id="UP000053144"/>
    </source>
</evidence>
<organism evidence="2 3">
    <name type="scientific">Phaseolus angularis</name>
    <name type="common">Azuki bean</name>
    <name type="synonym">Vigna angularis</name>
    <dbReference type="NCBI Taxonomy" id="3914"/>
    <lineage>
        <taxon>Eukaryota</taxon>
        <taxon>Viridiplantae</taxon>
        <taxon>Streptophyta</taxon>
        <taxon>Embryophyta</taxon>
        <taxon>Tracheophyta</taxon>
        <taxon>Spermatophyta</taxon>
        <taxon>Magnoliopsida</taxon>
        <taxon>eudicotyledons</taxon>
        <taxon>Gunneridae</taxon>
        <taxon>Pentapetalae</taxon>
        <taxon>rosids</taxon>
        <taxon>fabids</taxon>
        <taxon>Fabales</taxon>
        <taxon>Fabaceae</taxon>
        <taxon>Papilionoideae</taxon>
        <taxon>50 kb inversion clade</taxon>
        <taxon>NPAAA clade</taxon>
        <taxon>indigoferoid/millettioid clade</taxon>
        <taxon>Phaseoleae</taxon>
        <taxon>Vigna</taxon>
    </lineage>
</organism>